<evidence type="ECO:0000256" key="2">
    <source>
        <dbReference type="ARBA" id="ARBA00022723"/>
    </source>
</evidence>
<comment type="caution">
    <text evidence="7">The sequence shown here is derived from an EMBL/GenBank/DDBJ whole genome shotgun (WGS) entry which is preliminary data.</text>
</comment>
<sequence>MHFHHLHFYVEDVAFWRRWFVEKLAFHDSAAAVGSSASHLANHTAINVQANVQREHEVLRQGNIEVRLSGRDRAEAAAYLRQHPSGLADVALASDRFDQAVDRAISQGAALTQAVHLNAQGQRQCQFQGWADLRHTLVETAEVDEAGADSLNLPDVQGVDSFLQEIDHVVINVQQGELAAAADWYQRAFGLSFGQRFEIKTARSGLRSQVLVHEGGSLQLPLNEPSSPNSQVQEFLQHNRGAGVQHVALRSTNAVRAIAHFKAQGLDLIDVPDTYYEQLPLRLDCPMENLAAVSQQRLLVDWAAGGQQGMLLQTFTKPLFAEPTFFFEIIERSGYLENGKPEVAKGFGEGNFQALFEAIERSQLVRENQSLDRAGLKPLAQKSGDEP</sequence>
<feature type="domain" description="VOC" evidence="6">
    <location>
        <begin position="2"/>
        <end position="140"/>
    </location>
</feature>
<name>A0A2W4U5L3_9CYAN</name>
<evidence type="ECO:0000313" key="8">
    <source>
        <dbReference type="Proteomes" id="UP000249354"/>
    </source>
</evidence>
<dbReference type="CDD" id="cd07250">
    <property type="entry name" value="HPPD_C_like"/>
    <property type="match status" value="1"/>
</dbReference>
<comment type="similarity">
    <text evidence="1">Belongs to the 4HPPD family.</text>
</comment>
<keyword evidence="7" id="KW-0560">Oxidoreductase</keyword>
<gene>
    <name evidence="7" type="ORF">DCF25_14955</name>
</gene>
<dbReference type="AlphaFoldDB" id="A0A2W4U5L3"/>
<evidence type="ECO:0000313" key="7">
    <source>
        <dbReference type="EMBL" id="PZO14380.1"/>
    </source>
</evidence>
<feature type="domain" description="VOC" evidence="6">
    <location>
        <begin position="165"/>
        <end position="317"/>
    </location>
</feature>
<organism evidence="7 8">
    <name type="scientific">Leptolyngbya foveolarum</name>
    <dbReference type="NCBI Taxonomy" id="47253"/>
    <lineage>
        <taxon>Bacteria</taxon>
        <taxon>Bacillati</taxon>
        <taxon>Cyanobacteriota</taxon>
        <taxon>Cyanophyceae</taxon>
        <taxon>Leptolyngbyales</taxon>
        <taxon>Leptolyngbyaceae</taxon>
        <taxon>Leptolyngbya group</taxon>
        <taxon>Leptolyngbya</taxon>
    </lineage>
</organism>
<dbReference type="GO" id="GO:0046872">
    <property type="term" value="F:metal ion binding"/>
    <property type="evidence" value="ECO:0007669"/>
    <property type="project" value="UniProtKB-KW"/>
</dbReference>
<accession>A0A2W4U5L3</accession>
<evidence type="ECO:0000256" key="4">
    <source>
        <dbReference type="ARBA" id="ARBA00023004"/>
    </source>
</evidence>
<dbReference type="GO" id="GO:0003868">
    <property type="term" value="F:4-hydroxyphenylpyruvate dioxygenase activity"/>
    <property type="evidence" value="ECO:0007669"/>
    <property type="project" value="InterPro"/>
</dbReference>
<feature type="binding site" evidence="5">
    <location>
        <position position="168"/>
    </location>
    <ligand>
        <name>Fe cation</name>
        <dbReference type="ChEBI" id="CHEBI:24875"/>
    </ligand>
</feature>
<proteinExistence type="inferred from homology"/>
<dbReference type="InterPro" id="IPR029068">
    <property type="entry name" value="Glyas_Bleomycin-R_OHBP_Dase"/>
</dbReference>
<keyword evidence="4 5" id="KW-0408">Iron</keyword>
<dbReference type="InterPro" id="IPR005956">
    <property type="entry name" value="4OHPhenylPyrv_dOase"/>
</dbReference>
<evidence type="ECO:0000259" key="6">
    <source>
        <dbReference type="PROSITE" id="PS51819"/>
    </source>
</evidence>
<protein>
    <submittedName>
        <fullName evidence="7">4-hydroxyphenylpyruvate dioxygenase</fullName>
    </submittedName>
</protein>
<dbReference type="Gene3D" id="3.10.180.10">
    <property type="entry name" value="2,3-Dihydroxybiphenyl 1,2-Dioxygenase, domain 1"/>
    <property type="match status" value="2"/>
</dbReference>
<dbReference type="PROSITE" id="PS51819">
    <property type="entry name" value="VOC"/>
    <property type="match status" value="2"/>
</dbReference>
<feature type="binding site" evidence="5">
    <location>
        <position position="328"/>
    </location>
    <ligand>
        <name>Fe cation</name>
        <dbReference type="ChEBI" id="CHEBI:24875"/>
    </ligand>
</feature>
<evidence type="ECO:0000256" key="1">
    <source>
        <dbReference type="ARBA" id="ARBA00005877"/>
    </source>
</evidence>
<evidence type="ECO:0000256" key="5">
    <source>
        <dbReference type="PIRSR" id="PIRSR009283-1"/>
    </source>
</evidence>
<reference evidence="8" key="1">
    <citation type="submission" date="2018-04" db="EMBL/GenBank/DDBJ databases">
        <authorList>
            <person name="Cornet L."/>
        </authorList>
    </citation>
    <scope>NUCLEOTIDE SEQUENCE [LARGE SCALE GENOMIC DNA]</scope>
</reference>
<dbReference type="PANTHER" id="PTHR11959:SF1">
    <property type="entry name" value="4-HYDROXYPHENYLPYRUVATE DIOXYGENASE"/>
    <property type="match status" value="1"/>
</dbReference>
<comment type="cofactor">
    <cofactor evidence="5">
        <name>Fe cation</name>
        <dbReference type="ChEBI" id="CHEBI:24875"/>
    </cofactor>
    <text evidence="5">Binds 1 Fe cation per subunit.</text>
</comment>
<reference evidence="7 8" key="2">
    <citation type="submission" date="2018-06" db="EMBL/GenBank/DDBJ databases">
        <title>Metagenomic assembly of (sub)arctic Cyanobacteria and their associated microbiome from non-axenic cultures.</title>
        <authorList>
            <person name="Baurain D."/>
        </authorList>
    </citation>
    <scope>NUCLEOTIDE SEQUENCE [LARGE SCALE GENOMIC DNA]</scope>
    <source>
        <strain evidence="7">ULC129bin1</strain>
    </source>
</reference>
<keyword evidence="7" id="KW-0670">Pyruvate</keyword>
<keyword evidence="2 5" id="KW-0479">Metal-binding</keyword>
<evidence type="ECO:0000256" key="3">
    <source>
        <dbReference type="ARBA" id="ARBA00022737"/>
    </source>
</evidence>
<dbReference type="EMBL" id="QBMC01000109">
    <property type="protein sequence ID" value="PZO14380.1"/>
    <property type="molecule type" value="Genomic_DNA"/>
</dbReference>
<keyword evidence="3" id="KW-0677">Repeat</keyword>
<dbReference type="InterPro" id="IPR037523">
    <property type="entry name" value="VOC_core"/>
</dbReference>
<dbReference type="Pfam" id="PF00903">
    <property type="entry name" value="Glyoxalase"/>
    <property type="match status" value="1"/>
</dbReference>
<dbReference type="GO" id="GO:0006572">
    <property type="term" value="P:L-tyrosine catabolic process"/>
    <property type="evidence" value="ECO:0007669"/>
    <property type="project" value="TreeGrafter"/>
</dbReference>
<dbReference type="Proteomes" id="UP000249354">
    <property type="component" value="Unassembled WGS sequence"/>
</dbReference>
<feature type="binding site" evidence="5">
    <location>
        <position position="246"/>
    </location>
    <ligand>
        <name>Fe cation</name>
        <dbReference type="ChEBI" id="CHEBI:24875"/>
    </ligand>
</feature>
<dbReference type="PIRSF" id="PIRSF009283">
    <property type="entry name" value="HPP_dOase"/>
    <property type="match status" value="1"/>
</dbReference>
<dbReference type="PANTHER" id="PTHR11959">
    <property type="entry name" value="4-HYDROXYPHENYLPYRUVATE DIOXYGENASE"/>
    <property type="match status" value="1"/>
</dbReference>
<keyword evidence="7" id="KW-0223">Dioxygenase</keyword>
<dbReference type="InterPro" id="IPR041735">
    <property type="entry name" value="4OHPhenylPyrv_dOase_C"/>
</dbReference>
<dbReference type="InterPro" id="IPR004360">
    <property type="entry name" value="Glyas_Fos-R_dOase_dom"/>
</dbReference>
<dbReference type="SUPFAM" id="SSF54593">
    <property type="entry name" value="Glyoxalase/Bleomycin resistance protein/Dihydroxybiphenyl dioxygenase"/>
    <property type="match status" value="1"/>
</dbReference>